<keyword evidence="9" id="KW-1185">Reference proteome</keyword>
<evidence type="ECO:0000256" key="4">
    <source>
        <dbReference type="ARBA" id="ARBA00041148"/>
    </source>
</evidence>
<dbReference type="Pfam" id="PF02482">
    <property type="entry name" value="Ribosomal_S30AE"/>
    <property type="match status" value="1"/>
</dbReference>
<dbReference type="InterPro" id="IPR036567">
    <property type="entry name" value="RHF-like"/>
</dbReference>
<dbReference type="Proteomes" id="UP000441399">
    <property type="component" value="Unassembled WGS sequence"/>
</dbReference>
<dbReference type="PANTHER" id="PTHR33231:SF1">
    <property type="entry name" value="30S RIBOSOMAL PROTEIN"/>
    <property type="match status" value="1"/>
</dbReference>
<sequence length="100" mass="11314">MQINISGHHVEITEPLREFVNTKMERLERHSDNITDATVTLSVEKSRQKAEASVRLAGGDVFAHSESTDMYASIDTLVDKLDRQIIKHKEKIVGRRQKAG</sequence>
<comment type="subunit">
    <text evidence="3">Associates exclusively with 100S ribosomes, which are dimers of 70S ribosomes.</text>
</comment>
<dbReference type="GO" id="GO:0045900">
    <property type="term" value="P:negative regulation of translational elongation"/>
    <property type="evidence" value="ECO:0007669"/>
    <property type="project" value="TreeGrafter"/>
</dbReference>
<organism evidence="6 8">
    <name type="scientific">BD1-7 clade bacterium</name>
    <dbReference type="NCBI Taxonomy" id="2029982"/>
    <lineage>
        <taxon>Bacteria</taxon>
        <taxon>Pseudomonadati</taxon>
        <taxon>Pseudomonadota</taxon>
        <taxon>Gammaproteobacteria</taxon>
        <taxon>Cellvibrionales</taxon>
        <taxon>Spongiibacteraceae</taxon>
        <taxon>BD1-7 clade</taxon>
    </lineage>
</organism>
<gene>
    <name evidence="6" type="primary">hpf_2</name>
    <name evidence="7" type="synonym">hpf_1</name>
    <name evidence="6" type="ORF">DPBNPPHM_00112</name>
    <name evidence="7" type="ORF">OPDIPICF_00291</name>
</gene>
<evidence type="ECO:0000313" key="7">
    <source>
        <dbReference type="EMBL" id="CAA0081273.1"/>
    </source>
</evidence>
<dbReference type="Proteomes" id="UP000434580">
    <property type="component" value="Unassembled WGS sequence"/>
</dbReference>
<proteinExistence type="inferred from homology"/>
<dbReference type="InterPro" id="IPR003489">
    <property type="entry name" value="RHF/RaiA"/>
</dbReference>
<dbReference type="OrthoDB" id="9795119at2"/>
<dbReference type="Gene3D" id="3.30.160.100">
    <property type="entry name" value="Ribosome hibernation promotion factor-like"/>
    <property type="match status" value="1"/>
</dbReference>
<accession>A0A5S9MQ35</accession>
<dbReference type="FunFam" id="3.30.160.100:FF:000001">
    <property type="entry name" value="Ribosome hibernation promoting factor"/>
    <property type="match status" value="1"/>
</dbReference>
<reference evidence="8 9" key="1">
    <citation type="submission" date="2019-11" db="EMBL/GenBank/DDBJ databases">
        <authorList>
            <person name="Holert J."/>
        </authorList>
    </citation>
    <scope>NUCLEOTIDE SEQUENCE [LARGE SCALE GENOMIC DNA]</scope>
    <source>
        <strain evidence="6">BC5_2</strain>
        <strain evidence="7">SB11_3</strain>
    </source>
</reference>
<name>A0A5S9MQ35_9GAMM</name>
<evidence type="ECO:0000313" key="6">
    <source>
        <dbReference type="EMBL" id="CAA0079157.1"/>
    </source>
</evidence>
<evidence type="ECO:0000313" key="8">
    <source>
        <dbReference type="Proteomes" id="UP000434580"/>
    </source>
</evidence>
<evidence type="ECO:0000256" key="5">
    <source>
        <dbReference type="ARBA" id="ARBA00041319"/>
    </source>
</evidence>
<protein>
    <recommendedName>
        <fullName evidence="4">Ribosome hibernation promoting factor</fullName>
    </recommendedName>
    <alternativeName>
        <fullName evidence="5">Hibernation factor HPF</fullName>
    </alternativeName>
</protein>
<evidence type="ECO:0000256" key="2">
    <source>
        <dbReference type="ARBA" id="ARBA00038434"/>
    </source>
</evidence>
<evidence type="ECO:0000313" key="9">
    <source>
        <dbReference type="Proteomes" id="UP000441399"/>
    </source>
</evidence>
<dbReference type="CDD" id="cd00552">
    <property type="entry name" value="RaiA"/>
    <property type="match status" value="1"/>
</dbReference>
<dbReference type="InterPro" id="IPR050574">
    <property type="entry name" value="HPF/YfiA_ribosome-assoc"/>
</dbReference>
<dbReference type="GO" id="GO:0022627">
    <property type="term" value="C:cytosolic small ribosomal subunit"/>
    <property type="evidence" value="ECO:0007669"/>
    <property type="project" value="TreeGrafter"/>
</dbReference>
<evidence type="ECO:0000256" key="1">
    <source>
        <dbReference type="ARBA" id="ARBA00022845"/>
    </source>
</evidence>
<dbReference type="SUPFAM" id="SSF69754">
    <property type="entry name" value="Ribosome binding protein Y (YfiA homologue)"/>
    <property type="match status" value="1"/>
</dbReference>
<evidence type="ECO:0000256" key="3">
    <source>
        <dbReference type="ARBA" id="ARBA00038695"/>
    </source>
</evidence>
<dbReference type="EMBL" id="CACSII010000001">
    <property type="protein sequence ID" value="CAA0079157.1"/>
    <property type="molecule type" value="Genomic_DNA"/>
</dbReference>
<dbReference type="GO" id="GO:0043024">
    <property type="term" value="F:ribosomal small subunit binding"/>
    <property type="evidence" value="ECO:0007669"/>
    <property type="project" value="TreeGrafter"/>
</dbReference>
<dbReference type="EMBL" id="CACSIO010000001">
    <property type="protein sequence ID" value="CAA0081273.1"/>
    <property type="molecule type" value="Genomic_DNA"/>
</dbReference>
<dbReference type="PANTHER" id="PTHR33231">
    <property type="entry name" value="30S RIBOSOMAL PROTEIN"/>
    <property type="match status" value="1"/>
</dbReference>
<dbReference type="AlphaFoldDB" id="A0A5S9MQ35"/>
<keyword evidence="1" id="KW-0810">Translation regulation</keyword>
<dbReference type="NCBIfam" id="TIGR00741">
    <property type="entry name" value="yfiA"/>
    <property type="match status" value="1"/>
</dbReference>
<comment type="similarity">
    <text evidence="2">Belongs to the HPF/YfiA ribosome-associated protein family. Short HPF subfamily.</text>
</comment>